<dbReference type="EMBL" id="FNOX01000012">
    <property type="protein sequence ID" value="SDZ54860.1"/>
    <property type="molecule type" value="Genomic_DNA"/>
</dbReference>
<evidence type="ECO:0000313" key="2">
    <source>
        <dbReference type="Proteomes" id="UP000182902"/>
    </source>
</evidence>
<evidence type="ECO:0000313" key="1">
    <source>
        <dbReference type="EMBL" id="SDZ54860.1"/>
    </source>
</evidence>
<proteinExistence type="predicted"/>
<name>A0A1H3TXB9_9PSED</name>
<dbReference type="AlphaFoldDB" id="A0A1H3TXB9"/>
<dbReference type="RefSeq" id="WP_065931399.1">
    <property type="nucleotide sequence ID" value="NZ_FNOX01000012.1"/>
</dbReference>
<dbReference type="Proteomes" id="UP000182902">
    <property type="component" value="Unassembled WGS sequence"/>
</dbReference>
<sequence>MTAQSKTVSRAKFSALAAKINRAQPADAADSVKEVKAMLATKELFKSGMVATMDGEPRYM</sequence>
<accession>A0A1H3TXB9</accession>
<organism evidence="1 2">
    <name type="scientific">Pseudomonas salomonii</name>
    <dbReference type="NCBI Taxonomy" id="191391"/>
    <lineage>
        <taxon>Bacteria</taxon>
        <taxon>Pseudomonadati</taxon>
        <taxon>Pseudomonadota</taxon>
        <taxon>Gammaproteobacteria</taxon>
        <taxon>Pseudomonadales</taxon>
        <taxon>Pseudomonadaceae</taxon>
        <taxon>Pseudomonas</taxon>
    </lineage>
</organism>
<protein>
    <submittedName>
        <fullName evidence="1">Uncharacterized protein</fullName>
    </submittedName>
</protein>
<reference evidence="1 2" key="1">
    <citation type="submission" date="2016-10" db="EMBL/GenBank/DDBJ databases">
        <authorList>
            <person name="de Groot N.N."/>
        </authorList>
    </citation>
    <scope>NUCLEOTIDE SEQUENCE [LARGE SCALE GENOMIC DNA]</scope>
    <source>
        <strain evidence="1 2">ICMP 14252</strain>
    </source>
</reference>
<gene>
    <name evidence="1" type="ORF">SAMN05216247_11299</name>
</gene>